<dbReference type="EMBL" id="PHFL01000001">
    <property type="protein sequence ID" value="RFM25485.1"/>
    <property type="molecule type" value="Genomic_DNA"/>
</dbReference>
<dbReference type="NCBIfam" id="TIGR02037">
    <property type="entry name" value="degP_htrA_DO"/>
    <property type="match status" value="1"/>
</dbReference>
<protein>
    <submittedName>
        <fullName evidence="11">DegQ family serine endoprotease</fullName>
    </submittedName>
</protein>
<accession>A0A395M3X2</accession>
<feature type="binding site" evidence="8">
    <location>
        <position position="168"/>
    </location>
    <ligand>
        <name>substrate</name>
    </ligand>
</feature>
<keyword evidence="4" id="KW-0677">Repeat</keyword>
<keyword evidence="9" id="KW-0472">Membrane</keyword>
<feature type="binding site" evidence="8">
    <location>
        <position position="81"/>
    </location>
    <ligand>
        <name>substrate</name>
    </ligand>
</feature>
<dbReference type="InterPro" id="IPR036034">
    <property type="entry name" value="PDZ_sf"/>
</dbReference>
<feature type="domain" description="PDZ" evidence="10">
    <location>
        <begin position="290"/>
        <end position="381"/>
    </location>
</feature>
<keyword evidence="6" id="KW-0720">Serine protease</keyword>
<organism evidence="11 12">
    <name type="scientific">Candidatus Thermochlorobacter aerophilus</name>
    <dbReference type="NCBI Taxonomy" id="1868324"/>
    <lineage>
        <taxon>Bacteria</taxon>
        <taxon>Pseudomonadati</taxon>
        <taxon>Chlorobiota</taxon>
        <taxon>Chlorobiia</taxon>
        <taxon>Chlorobiales</taxon>
        <taxon>Candidatus Thermochlorobacteriaceae</taxon>
        <taxon>Candidatus Thermochlorobacter</taxon>
    </lineage>
</organism>
<evidence type="ECO:0000256" key="3">
    <source>
        <dbReference type="ARBA" id="ARBA00022729"/>
    </source>
</evidence>
<dbReference type="Gene3D" id="2.30.42.10">
    <property type="match status" value="2"/>
</dbReference>
<dbReference type="Gene3D" id="2.40.10.120">
    <property type="match status" value="1"/>
</dbReference>
<dbReference type="Proteomes" id="UP000266389">
    <property type="component" value="Unassembled WGS sequence"/>
</dbReference>
<feature type="active site" description="Charge relay system" evidence="7">
    <location>
        <position position="246"/>
    </location>
</feature>
<dbReference type="PANTHER" id="PTHR22939">
    <property type="entry name" value="SERINE PROTEASE FAMILY S1C HTRA-RELATED"/>
    <property type="match status" value="1"/>
</dbReference>
<keyword evidence="5" id="KW-0378">Hydrolase</keyword>
<evidence type="ECO:0000259" key="10">
    <source>
        <dbReference type="PROSITE" id="PS50106"/>
    </source>
</evidence>
<evidence type="ECO:0000313" key="12">
    <source>
        <dbReference type="Proteomes" id="UP000266389"/>
    </source>
</evidence>
<feature type="binding site" evidence="8">
    <location>
        <position position="135"/>
    </location>
    <ligand>
        <name>substrate</name>
    </ligand>
</feature>
<dbReference type="CDD" id="cd10839">
    <property type="entry name" value="cpPDZ1_DegP-like"/>
    <property type="match status" value="1"/>
</dbReference>
<proteinExistence type="inferred from homology"/>
<name>A0A395M3X2_9BACT</name>
<dbReference type="PANTHER" id="PTHR22939:SF129">
    <property type="entry name" value="SERINE PROTEASE HTRA2, MITOCHONDRIAL"/>
    <property type="match status" value="1"/>
</dbReference>
<dbReference type="SUPFAM" id="SSF50494">
    <property type="entry name" value="Trypsin-like serine proteases"/>
    <property type="match status" value="1"/>
</dbReference>
<dbReference type="AlphaFoldDB" id="A0A395M3X2"/>
<dbReference type="Pfam" id="PF13365">
    <property type="entry name" value="Trypsin_2"/>
    <property type="match status" value="1"/>
</dbReference>
<keyword evidence="9" id="KW-1133">Transmembrane helix</keyword>
<feature type="domain" description="PDZ" evidence="10">
    <location>
        <begin position="399"/>
        <end position="490"/>
    </location>
</feature>
<dbReference type="PROSITE" id="PS50106">
    <property type="entry name" value="PDZ"/>
    <property type="match status" value="2"/>
</dbReference>
<dbReference type="SMART" id="SM00228">
    <property type="entry name" value="PDZ"/>
    <property type="match status" value="2"/>
</dbReference>
<dbReference type="PRINTS" id="PR00834">
    <property type="entry name" value="PROTEASES2C"/>
</dbReference>
<evidence type="ECO:0000256" key="4">
    <source>
        <dbReference type="ARBA" id="ARBA00022737"/>
    </source>
</evidence>
<sequence length="503" mass="54226">MNRNTLLTAIGLIFIGILIGVITVTGLQVTTKVEAQQTRTVALGNPTYTPKESMQAMKAVNQAFIDAASVAKPAVVSIYVEAPARPLGDKSEGEGDLPDDMFHFFFRQPRGSIPMRGSGSGVIITADGYIVTNHHVINPATNNGSIKVVLDDKREFRAKLVGSDPLTDIAVVKIDAKDLPMIPLGDSDEVQIGEWVIAVGNPFQLTSTVTAGIVSATGRGNLRVIEGSYSVENFIQTDAAINPGNSGGALVNIEGKLIGINTAIATRNGGYQGYGFAVPINLAKSVAEDLIKYGKVLRGYIGVQIQSIDATTAKALKLPKPEGAWVQALVPDGAAKEAGIQEGDVIIAIDGRPVKETNDLQAYVARKHPGDRVVVRVWRDGKEKDIPVTLKARDEKSELVSREPEPEPAKQLGLEVKDLTEADKKRYEVDYGVRVSSVEPFGQASERGITKDDVILEVNKQKINSVKEFKEAIAQVKEGEAILLRIRRRDKSTAFVAIEMGRK</sequence>
<evidence type="ECO:0000256" key="6">
    <source>
        <dbReference type="ARBA" id="ARBA00022825"/>
    </source>
</evidence>
<evidence type="ECO:0000256" key="2">
    <source>
        <dbReference type="ARBA" id="ARBA00022670"/>
    </source>
</evidence>
<evidence type="ECO:0000256" key="1">
    <source>
        <dbReference type="ARBA" id="ARBA00010541"/>
    </source>
</evidence>
<dbReference type="InterPro" id="IPR001478">
    <property type="entry name" value="PDZ"/>
</dbReference>
<gene>
    <name evidence="11" type="ORF">D0433_00185</name>
</gene>
<reference evidence="11 12" key="1">
    <citation type="journal article" date="2011" name="ISME J.">
        <title>Community ecology of hot spring cyanobacterial mats: predominant populations and their functional potential.</title>
        <authorList>
            <person name="Klatt C.G."/>
            <person name="Wood J.M."/>
            <person name="Rusch D.B."/>
            <person name="Bateson M.M."/>
            <person name="Hamamura N."/>
            <person name="Heidelberg J.F."/>
            <person name="Grossman A.R."/>
            <person name="Bhaya D."/>
            <person name="Cohan F.M."/>
            <person name="Kuhl M."/>
            <person name="Bryant D.A."/>
            <person name="Ward D.M."/>
        </authorList>
    </citation>
    <scope>NUCLEOTIDE SEQUENCE [LARGE SCALE GENOMIC DNA]</scope>
    <source>
        <strain evidence="11">OS</strain>
    </source>
</reference>
<comment type="similarity">
    <text evidence="1">Belongs to the peptidase S1C family.</text>
</comment>
<dbReference type="Pfam" id="PF13180">
    <property type="entry name" value="PDZ_2"/>
    <property type="match status" value="2"/>
</dbReference>
<comment type="caution">
    <text evidence="11">The sequence shown here is derived from an EMBL/GenBank/DDBJ whole genome shotgun (WGS) entry which is preliminary data.</text>
</comment>
<evidence type="ECO:0000256" key="9">
    <source>
        <dbReference type="SAM" id="Phobius"/>
    </source>
</evidence>
<dbReference type="GO" id="GO:0004252">
    <property type="term" value="F:serine-type endopeptidase activity"/>
    <property type="evidence" value="ECO:0007669"/>
    <property type="project" value="InterPro"/>
</dbReference>
<keyword evidence="3" id="KW-0732">Signal</keyword>
<evidence type="ECO:0000256" key="7">
    <source>
        <dbReference type="PIRSR" id="PIRSR611782-1"/>
    </source>
</evidence>
<dbReference type="InterPro" id="IPR011782">
    <property type="entry name" value="Pept_S1C_Do"/>
</dbReference>
<feature type="transmembrane region" description="Helical" evidence="9">
    <location>
        <begin position="6"/>
        <end position="29"/>
    </location>
</feature>
<evidence type="ECO:0000256" key="5">
    <source>
        <dbReference type="ARBA" id="ARBA00022801"/>
    </source>
</evidence>
<dbReference type="SUPFAM" id="SSF50156">
    <property type="entry name" value="PDZ domain-like"/>
    <property type="match status" value="2"/>
</dbReference>
<feature type="binding site" evidence="8">
    <location>
        <begin position="244"/>
        <end position="246"/>
    </location>
    <ligand>
        <name>substrate</name>
    </ligand>
</feature>
<dbReference type="FunFam" id="2.40.10.10:FF:000001">
    <property type="entry name" value="Periplasmic serine protease DegS"/>
    <property type="match status" value="1"/>
</dbReference>
<dbReference type="InterPro" id="IPR009003">
    <property type="entry name" value="Peptidase_S1_PA"/>
</dbReference>
<feature type="active site" description="Charge relay system" evidence="7">
    <location>
        <position position="135"/>
    </location>
</feature>
<keyword evidence="2 11" id="KW-0645">Protease</keyword>
<evidence type="ECO:0000256" key="8">
    <source>
        <dbReference type="PIRSR" id="PIRSR611782-2"/>
    </source>
</evidence>
<dbReference type="GO" id="GO:0006508">
    <property type="term" value="P:proteolysis"/>
    <property type="evidence" value="ECO:0007669"/>
    <property type="project" value="UniProtKB-KW"/>
</dbReference>
<feature type="active site" description="Charge relay system" evidence="7">
    <location>
        <position position="168"/>
    </location>
</feature>
<evidence type="ECO:0000313" key="11">
    <source>
        <dbReference type="EMBL" id="RFM25485.1"/>
    </source>
</evidence>
<dbReference type="InterPro" id="IPR001940">
    <property type="entry name" value="Peptidase_S1C"/>
</dbReference>
<keyword evidence="9" id="KW-0812">Transmembrane</keyword>